<dbReference type="PANTHER" id="PTHR21022:SF19">
    <property type="entry name" value="PREPHENATE DEHYDRATASE-RELATED"/>
    <property type="match status" value="1"/>
</dbReference>
<evidence type="ECO:0000256" key="7">
    <source>
        <dbReference type="ARBA" id="ARBA00047848"/>
    </source>
</evidence>
<dbReference type="InterPro" id="IPR008242">
    <property type="entry name" value="Chor_mutase/pphenate_deHydtase"/>
</dbReference>
<dbReference type="GO" id="GO:0005737">
    <property type="term" value="C:cytoplasm"/>
    <property type="evidence" value="ECO:0007669"/>
    <property type="project" value="TreeGrafter"/>
</dbReference>
<dbReference type="EMBL" id="MFLY01000044">
    <property type="protein sequence ID" value="OGG72545.1"/>
    <property type="molecule type" value="Genomic_DNA"/>
</dbReference>
<dbReference type="UniPathway" id="UPA00121">
    <property type="reaction ID" value="UER00345"/>
</dbReference>
<organism evidence="10 11">
    <name type="scientific">Candidatus Kaiserbacteria bacterium RIFCSPLOWO2_01_FULL_53_17</name>
    <dbReference type="NCBI Taxonomy" id="1798511"/>
    <lineage>
        <taxon>Bacteria</taxon>
        <taxon>Candidatus Kaiseribacteriota</taxon>
    </lineage>
</organism>
<comment type="catalytic activity">
    <reaction evidence="7">
        <text>prephenate + H(+) = 3-phenylpyruvate + CO2 + H2O</text>
        <dbReference type="Rhea" id="RHEA:21648"/>
        <dbReference type="ChEBI" id="CHEBI:15377"/>
        <dbReference type="ChEBI" id="CHEBI:15378"/>
        <dbReference type="ChEBI" id="CHEBI:16526"/>
        <dbReference type="ChEBI" id="CHEBI:18005"/>
        <dbReference type="ChEBI" id="CHEBI:29934"/>
        <dbReference type="EC" id="4.2.1.51"/>
    </reaction>
</comment>
<reference evidence="10 11" key="1">
    <citation type="journal article" date="2016" name="Nat. Commun.">
        <title>Thousands of microbial genomes shed light on interconnected biogeochemical processes in an aquifer system.</title>
        <authorList>
            <person name="Anantharaman K."/>
            <person name="Brown C.T."/>
            <person name="Hug L.A."/>
            <person name="Sharon I."/>
            <person name="Castelle C.J."/>
            <person name="Probst A.J."/>
            <person name="Thomas B.C."/>
            <person name="Singh A."/>
            <person name="Wilkins M.J."/>
            <person name="Karaoz U."/>
            <person name="Brodie E.L."/>
            <person name="Williams K.H."/>
            <person name="Hubbard S.S."/>
            <person name="Banfield J.F."/>
        </authorList>
    </citation>
    <scope>NUCLEOTIDE SEQUENCE [LARGE SCALE GENOMIC DNA]</scope>
</reference>
<dbReference type="GO" id="GO:0009094">
    <property type="term" value="P:L-phenylalanine biosynthetic process"/>
    <property type="evidence" value="ECO:0007669"/>
    <property type="project" value="UniProtKB-UniPathway"/>
</dbReference>
<evidence type="ECO:0000256" key="6">
    <source>
        <dbReference type="ARBA" id="ARBA00023239"/>
    </source>
</evidence>
<evidence type="ECO:0000256" key="3">
    <source>
        <dbReference type="ARBA" id="ARBA00022605"/>
    </source>
</evidence>
<dbReference type="SUPFAM" id="SSF53850">
    <property type="entry name" value="Periplasmic binding protein-like II"/>
    <property type="match status" value="1"/>
</dbReference>
<dbReference type="InterPro" id="IPR001086">
    <property type="entry name" value="Preph_deHydtase"/>
</dbReference>
<dbReference type="Gene3D" id="3.40.190.10">
    <property type="entry name" value="Periplasmic binding protein-like II"/>
    <property type="match status" value="2"/>
</dbReference>
<evidence type="ECO:0000259" key="9">
    <source>
        <dbReference type="PROSITE" id="PS51171"/>
    </source>
</evidence>
<name>A0A1F6EFW5_9BACT</name>
<evidence type="ECO:0000313" key="11">
    <source>
        <dbReference type="Proteomes" id="UP000177306"/>
    </source>
</evidence>
<comment type="caution">
    <text evidence="10">The sequence shown here is derived from an EMBL/GenBank/DDBJ whole genome shotgun (WGS) entry which is preliminary data.</text>
</comment>
<keyword evidence="3" id="KW-0028">Amino-acid biosynthesis</keyword>
<gene>
    <name evidence="10" type="ORF">A3A38_02030</name>
</gene>
<evidence type="ECO:0000256" key="4">
    <source>
        <dbReference type="ARBA" id="ARBA00023141"/>
    </source>
</evidence>
<dbReference type="SUPFAM" id="SSF55021">
    <property type="entry name" value="ACT-like"/>
    <property type="match status" value="1"/>
</dbReference>
<proteinExistence type="predicted"/>
<feature type="domain" description="Prephenate dehydratase" evidence="9">
    <location>
        <begin position="8"/>
        <end position="184"/>
    </location>
</feature>
<dbReference type="EC" id="4.2.1.51" evidence="2"/>
<dbReference type="GO" id="GO:0004664">
    <property type="term" value="F:prephenate dehydratase activity"/>
    <property type="evidence" value="ECO:0007669"/>
    <property type="project" value="UniProtKB-EC"/>
</dbReference>
<dbReference type="Pfam" id="PF00800">
    <property type="entry name" value="PDT"/>
    <property type="match status" value="1"/>
</dbReference>
<accession>A0A1F6EFW5</accession>
<dbReference type="AlphaFoldDB" id="A0A1F6EFW5"/>
<keyword evidence="5" id="KW-0584">Phenylalanine biosynthesis</keyword>
<evidence type="ECO:0000256" key="1">
    <source>
        <dbReference type="ARBA" id="ARBA00004741"/>
    </source>
</evidence>
<keyword evidence="6" id="KW-0456">Lyase</keyword>
<keyword evidence="4" id="KW-0057">Aromatic amino acid biosynthesis</keyword>
<evidence type="ECO:0000256" key="2">
    <source>
        <dbReference type="ARBA" id="ARBA00013147"/>
    </source>
</evidence>
<dbReference type="PIRSF" id="PIRSF001500">
    <property type="entry name" value="Chor_mut_pdt_Ppr"/>
    <property type="match status" value="1"/>
</dbReference>
<dbReference type="Gene3D" id="3.30.70.260">
    <property type="match status" value="1"/>
</dbReference>
<evidence type="ECO:0000313" key="10">
    <source>
        <dbReference type="EMBL" id="OGG72545.1"/>
    </source>
</evidence>
<comment type="pathway">
    <text evidence="1">Amino-acid biosynthesis; L-phenylalanine biosynthesis; phenylpyruvate from prephenate: step 1/1.</text>
</comment>
<dbReference type="PANTHER" id="PTHR21022">
    <property type="entry name" value="PREPHENATE DEHYDRATASE P PROTEIN"/>
    <property type="match status" value="1"/>
</dbReference>
<dbReference type="PROSITE" id="PS51171">
    <property type="entry name" value="PREPHENATE_DEHYDR_3"/>
    <property type="match status" value="1"/>
</dbReference>
<protein>
    <recommendedName>
        <fullName evidence="2">prephenate dehydratase</fullName>
        <ecNumber evidence="2">4.2.1.51</ecNumber>
    </recommendedName>
</protein>
<dbReference type="Proteomes" id="UP000177306">
    <property type="component" value="Unassembled WGS sequence"/>
</dbReference>
<dbReference type="CDD" id="cd13631">
    <property type="entry name" value="PBP2_Ct-PDT_like"/>
    <property type="match status" value="1"/>
</dbReference>
<dbReference type="CDD" id="cd04905">
    <property type="entry name" value="ACT_CM-PDT"/>
    <property type="match status" value="1"/>
</dbReference>
<evidence type="ECO:0000256" key="8">
    <source>
        <dbReference type="PIRSR" id="PIRSR001500-2"/>
    </source>
</evidence>
<evidence type="ECO:0000256" key="5">
    <source>
        <dbReference type="ARBA" id="ARBA00023222"/>
    </source>
</evidence>
<feature type="site" description="Essential for prephenate dehydratase activity" evidence="8">
    <location>
        <position position="177"/>
    </location>
</feature>
<sequence length="290" mass="32057">MVALKKQLVAYQGVPGAYSNIAAEAVFPKLPSKGFATFEDVVRAVQRGKTVYALLPIENSTAGRVADIHHLLPGSGLTIAAEYFQPVRHCLIAYKGTLLKDIRRIYSHREALTQCARYIRKLGVEPVPFGDTAGAVKHIVSEKRTDIAALASAKAASLYRGAVIVQKEVQDDPDNVTRFLILTKNGHKKALTKNVITSIVYKTRDVPAALFKTLSGFATTGTNMIKLESFVPMARHTDAHFYLEFEGNPTVYPSTIALEELQYYTRSFEILGTYPKSPYRKKFNGMGKKS</sequence>
<dbReference type="InterPro" id="IPR045865">
    <property type="entry name" value="ACT-like_dom_sf"/>
</dbReference>